<feature type="compositionally biased region" description="Polar residues" evidence="1">
    <location>
        <begin position="563"/>
        <end position="582"/>
    </location>
</feature>
<comment type="caution">
    <text evidence="2">The sequence shown here is derived from an EMBL/GenBank/DDBJ whole genome shotgun (WGS) entry which is preliminary data.</text>
</comment>
<keyword evidence="3" id="KW-1185">Reference proteome</keyword>
<dbReference type="InterPro" id="IPR019340">
    <property type="entry name" value="Histone_AcTrfase_su3"/>
</dbReference>
<feature type="compositionally biased region" description="Low complexity" evidence="1">
    <location>
        <begin position="480"/>
        <end position="497"/>
    </location>
</feature>
<dbReference type="PANTHER" id="PTHR31115">
    <property type="entry name" value="OS05G0107300 PROTEIN"/>
    <property type="match status" value="1"/>
</dbReference>
<feature type="non-terminal residue" evidence="2">
    <location>
        <position position="1"/>
    </location>
</feature>
<dbReference type="EMBL" id="JAVXUP010002279">
    <property type="protein sequence ID" value="KAK3004293.1"/>
    <property type="molecule type" value="Genomic_DNA"/>
</dbReference>
<dbReference type="AlphaFoldDB" id="A0AA88VC95"/>
<reference evidence="2" key="1">
    <citation type="submission" date="2022-12" db="EMBL/GenBank/DDBJ databases">
        <title>Draft genome assemblies for two species of Escallonia (Escalloniales).</title>
        <authorList>
            <person name="Chanderbali A."/>
            <person name="Dervinis C."/>
            <person name="Anghel I."/>
            <person name="Soltis D."/>
            <person name="Soltis P."/>
            <person name="Zapata F."/>
        </authorList>
    </citation>
    <scope>NUCLEOTIDE SEQUENCE</scope>
    <source>
        <strain evidence="2">UCBG64.0493</strain>
        <tissue evidence="2">Leaf</tissue>
    </source>
</reference>
<evidence type="ECO:0000313" key="3">
    <source>
        <dbReference type="Proteomes" id="UP001188597"/>
    </source>
</evidence>
<protein>
    <submittedName>
        <fullName evidence="2">Uncharacterized protein</fullName>
    </submittedName>
</protein>
<sequence>GSDDGHEELLAAANAVINPWDWWLRLNSPVVGMAEFVSWMKSKYCSHGFHCGYGGLFVVVDLMELEESFISHAATPNQVTTDVDSIGNVGYGFGLAENRRDAIETKSFELSQELAGTSNEIPLCQRLLAALISEEGNEEPCCSGNEDIKFDVFSSEMDTDVESASFNVRLLESFEFAGHDTFGGYRKTDNGRSCNEMEHSLSNNDIISMSGTGLTSSFDLSQHRLLPDQAMMPAIALSEYQYSNLSINDRLLLELQSIGLYPDPVPDLTQSGDDDISGDINRLEENYHEQVSRKKGLLGKLLWYTSETNELQEKEFECRALDKLVGMAYQKYMSCWGPNASGGKSASSKMAKQAALAFVKRTLARCQEYEETGKSCFSEPLFKEMFLTRSSNLTDAQPVDLSTNGESGKPYVNTSGCSMEIRVSGNQQSPSLNNMDVYSSHALLSINRSSEQAMSNEDAWSNRVKKRELLLDDVIGGTVGTSPGVPSSIGTSIPSSTKGKRSERDREGKGNNREGLSRNGTTKLGRPVAGNLKGERKSKAKPKQKTTQLSASGNGLLGKVQEQPMTTLSSKPKSSEVTTSGSIKKKDEFNHDVFDNHEAIDFSALQMDDLGVPDDLDGQGQDLGSWLNIEDDGLHDDGFMGLEIPMDDLSDLNMMAWLRKKGGPANEGLALLSLIRTSLEGLLYLTLMAMYYLPRFSMEVSDVYASEQGFRSATCFLFSRNLFLYCHNLDVITHSSLLVRISNREMDCDNNCRFSGMEPDGALEKSKELDVDRPPHEICRAIQVRAMALDGS</sequence>
<evidence type="ECO:0000313" key="2">
    <source>
        <dbReference type="EMBL" id="KAK3004293.1"/>
    </source>
</evidence>
<accession>A0AA88VC95</accession>
<feature type="region of interest" description="Disordered" evidence="1">
    <location>
        <begin position="477"/>
        <end position="583"/>
    </location>
</feature>
<proteinExistence type="predicted"/>
<gene>
    <name evidence="2" type="ORF">RJ639_019676</name>
</gene>
<feature type="compositionally biased region" description="Basic and acidic residues" evidence="1">
    <location>
        <begin position="500"/>
        <end position="516"/>
    </location>
</feature>
<dbReference type="Pfam" id="PF10198">
    <property type="entry name" value="Ada3"/>
    <property type="match status" value="1"/>
</dbReference>
<name>A0AA88VC95_9ASTE</name>
<dbReference type="PANTHER" id="PTHR31115:SF3">
    <property type="entry name" value="EXPRESSED PROTEIN"/>
    <property type="match status" value="1"/>
</dbReference>
<evidence type="ECO:0000256" key="1">
    <source>
        <dbReference type="SAM" id="MobiDB-lite"/>
    </source>
</evidence>
<organism evidence="2 3">
    <name type="scientific">Escallonia herrerae</name>
    <dbReference type="NCBI Taxonomy" id="1293975"/>
    <lineage>
        <taxon>Eukaryota</taxon>
        <taxon>Viridiplantae</taxon>
        <taxon>Streptophyta</taxon>
        <taxon>Embryophyta</taxon>
        <taxon>Tracheophyta</taxon>
        <taxon>Spermatophyta</taxon>
        <taxon>Magnoliopsida</taxon>
        <taxon>eudicotyledons</taxon>
        <taxon>Gunneridae</taxon>
        <taxon>Pentapetalae</taxon>
        <taxon>asterids</taxon>
        <taxon>campanulids</taxon>
        <taxon>Escalloniales</taxon>
        <taxon>Escalloniaceae</taxon>
        <taxon>Escallonia</taxon>
    </lineage>
</organism>
<dbReference type="Proteomes" id="UP001188597">
    <property type="component" value="Unassembled WGS sequence"/>
</dbReference>